<evidence type="ECO:0000256" key="8">
    <source>
        <dbReference type="ARBA" id="ARBA00022833"/>
    </source>
</evidence>
<feature type="domain" description="Toprim" evidence="14">
    <location>
        <begin position="259"/>
        <end position="341"/>
    </location>
</feature>
<dbReference type="RefSeq" id="WP_145197362.1">
    <property type="nucleotide sequence ID" value="NZ_CP036434.1"/>
</dbReference>
<reference evidence="15 16" key="1">
    <citation type="submission" date="2019-02" db="EMBL/GenBank/DDBJ databases">
        <title>Deep-cultivation of Planctomycetes and their phenomic and genomic characterization uncovers novel biology.</title>
        <authorList>
            <person name="Wiegand S."/>
            <person name="Jogler M."/>
            <person name="Boedeker C."/>
            <person name="Pinto D."/>
            <person name="Vollmers J."/>
            <person name="Rivas-Marin E."/>
            <person name="Kohn T."/>
            <person name="Peeters S.H."/>
            <person name="Heuer A."/>
            <person name="Rast P."/>
            <person name="Oberbeckmann S."/>
            <person name="Bunk B."/>
            <person name="Jeske O."/>
            <person name="Meyerdierks A."/>
            <person name="Storesund J.E."/>
            <person name="Kallscheuer N."/>
            <person name="Luecker S."/>
            <person name="Lage O.M."/>
            <person name="Pohl T."/>
            <person name="Merkel B.J."/>
            <person name="Hornburger P."/>
            <person name="Mueller R.-W."/>
            <person name="Bruemmer F."/>
            <person name="Labrenz M."/>
            <person name="Spormann A.M."/>
            <person name="Op den Camp H."/>
            <person name="Overmann J."/>
            <person name="Amann R."/>
            <person name="Jetten M.S.M."/>
            <person name="Mascher T."/>
            <person name="Medema M.H."/>
            <person name="Devos D.P."/>
            <person name="Kaster A.-K."/>
            <person name="Ovreas L."/>
            <person name="Rohde M."/>
            <person name="Galperin M.Y."/>
            <person name="Jogler C."/>
        </authorList>
    </citation>
    <scope>NUCLEOTIDE SEQUENCE [LARGE SCALE GENOMIC DNA]</scope>
    <source>
        <strain evidence="15 16">Poly30</strain>
    </source>
</reference>
<comment type="similarity">
    <text evidence="12">Belongs to the DnaG primase family.</text>
</comment>
<dbReference type="InterPro" id="IPR030846">
    <property type="entry name" value="DnaG_bac"/>
</dbReference>
<feature type="region of interest" description="Disordered" evidence="13">
    <location>
        <begin position="429"/>
        <end position="481"/>
    </location>
</feature>
<comment type="caution">
    <text evidence="12">Lacks conserved residue(s) required for the propagation of feature annotation.</text>
</comment>
<keyword evidence="6" id="KW-0479">Metal-binding</keyword>
<keyword evidence="7" id="KW-0863">Zinc-finger</keyword>
<keyword evidence="1 12" id="KW-0240">DNA-directed RNA polymerase</keyword>
<accession>A0A518ERW8</accession>
<dbReference type="GO" id="GO:0008270">
    <property type="term" value="F:zinc ion binding"/>
    <property type="evidence" value="ECO:0007669"/>
    <property type="project" value="UniProtKB-KW"/>
</dbReference>
<dbReference type="HAMAP" id="MF_00974">
    <property type="entry name" value="DNA_primase_DnaG"/>
    <property type="match status" value="1"/>
</dbReference>
<evidence type="ECO:0000313" key="15">
    <source>
        <dbReference type="EMBL" id="QDV06841.1"/>
    </source>
</evidence>
<comment type="subunit">
    <text evidence="12">Monomer. Interacts with DnaB.</text>
</comment>
<dbReference type="PANTHER" id="PTHR30313:SF2">
    <property type="entry name" value="DNA PRIMASE"/>
    <property type="match status" value="1"/>
</dbReference>
<sequence length="667" mass="72182">MANDHEFRRAIEEIKLRAPLESIVSETVDLKQKGNQLWGCCPFHEERTPSFKVDPQTDIWYCFGACRKGGDVIKFVQERGNMTFMDALSLLAAQTGVELPRKAPRRSRDNDPGLAALAFAVDFFQAELKRPEGRDARDYIESRGFGQSAIEAFGLGWAPRASARFMEAARREKISDRALIDAGLARQSDRGPGDVYAFFRGRLMIPIRDERGTTIAFGGRVVEDEDGPKYVNTSETRYFHKGKVIYALDRALESVRRGGHLVLVEGYTDVIAAHVAGMPNVGAVLGTATTEMHAGLVRRAGTRRVSLVFDGDEAGRRAAWRGLAGLLPLDIQLEVVPLPEGLDPADVLMGPDGAAAFGARVETGISWFDFIAECVGAKRSEGGRALALEVDRALELFQLLPRPVEIDAAIVDLAAKLDLPAATLRDQARAMKGTGARRNAARQQRGAAGSGARADGPHGPAGASERESSVTTAQKPQVAPMEPSIRRAYECLIAAAFLDASLIPRLRPWIARLTTGSATARFSGGNRTPGSGEIPGDAGPPEKASGSRDPGTSVRAVLGHIFQTLIDLYDHEDADITPALLMTHLAGHPASDHVARIADLGWTADNPQHLFQGAVEFLKQREQQAEIRRLQSDIQKLEALSASDSSAAAALENALMRLIELRRDSPA</sequence>
<evidence type="ECO:0000256" key="1">
    <source>
        <dbReference type="ARBA" id="ARBA00022478"/>
    </source>
</evidence>
<dbReference type="SUPFAM" id="SSF56731">
    <property type="entry name" value="DNA primase core"/>
    <property type="match status" value="1"/>
</dbReference>
<evidence type="ECO:0000256" key="7">
    <source>
        <dbReference type="ARBA" id="ARBA00022771"/>
    </source>
</evidence>
<dbReference type="AlphaFoldDB" id="A0A518ERW8"/>
<keyword evidence="5 12" id="KW-0235">DNA replication</keyword>
<dbReference type="OrthoDB" id="9803773at2"/>
<dbReference type="InterPro" id="IPR006295">
    <property type="entry name" value="DNA_primase_DnaG"/>
</dbReference>
<keyword evidence="10 12" id="KW-0238">DNA-binding</keyword>
<proteinExistence type="inferred from homology"/>
<keyword evidence="9" id="KW-0460">Magnesium</keyword>
<dbReference type="GO" id="GO:0000428">
    <property type="term" value="C:DNA-directed RNA polymerase complex"/>
    <property type="evidence" value="ECO:0007669"/>
    <property type="project" value="UniProtKB-KW"/>
</dbReference>
<keyword evidence="11 12" id="KW-0804">Transcription</keyword>
<dbReference type="InterPro" id="IPR034151">
    <property type="entry name" value="TOPRIM_DnaG_bac"/>
</dbReference>
<evidence type="ECO:0000256" key="3">
    <source>
        <dbReference type="ARBA" id="ARBA00022679"/>
    </source>
</evidence>
<dbReference type="Gene3D" id="3.90.580.10">
    <property type="entry name" value="Zinc finger, CHC2-type domain"/>
    <property type="match status" value="1"/>
</dbReference>
<dbReference type="GO" id="GO:0003899">
    <property type="term" value="F:DNA-directed RNA polymerase activity"/>
    <property type="evidence" value="ECO:0007669"/>
    <property type="project" value="UniProtKB-UniRule"/>
</dbReference>
<dbReference type="EMBL" id="CP036434">
    <property type="protein sequence ID" value="QDV06841.1"/>
    <property type="molecule type" value="Genomic_DNA"/>
</dbReference>
<dbReference type="PANTHER" id="PTHR30313">
    <property type="entry name" value="DNA PRIMASE"/>
    <property type="match status" value="1"/>
</dbReference>
<dbReference type="InterPro" id="IPR002694">
    <property type="entry name" value="Znf_CHC2"/>
</dbReference>
<keyword evidence="8" id="KW-0862">Zinc</keyword>
<dbReference type="GO" id="GO:0003677">
    <property type="term" value="F:DNA binding"/>
    <property type="evidence" value="ECO:0007669"/>
    <property type="project" value="UniProtKB-KW"/>
</dbReference>
<evidence type="ECO:0000256" key="11">
    <source>
        <dbReference type="ARBA" id="ARBA00023163"/>
    </source>
</evidence>
<dbReference type="Pfam" id="PF08275">
    <property type="entry name" value="DNAG_N"/>
    <property type="match status" value="1"/>
</dbReference>
<evidence type="ECO:0000256" key="12">
    <source>
        <dbReference type="HAMAP-Rule" id="MF_00974"/>
    </source>
</evidence>
<evidence type="ECO:0000256" key="2">
    <source>
        <dbReference type="ARBA" id="ARBA00022515"/>
    </source>
</evidence>
<evidence type="ECO:0000256" key="5">
    <source>
        <dbReference type="ARBA" id="ARBA00022705"/>
    </source>
</evidence>
<dbReference type="CDD" id="cd03364">
    <property type="entry name" value="TOPRIM_DnaG_primases"/>
    <property type="match status" value="1"/>
</dbReference>
<dbReference type="PROSITE" id="PS50880">
    <property type="entry name" value="TOPRIM"/>
    <property type="match status" value="1"/>
</dbReference>
<dbReference type="GO" id="GO:0006269">
    <property type="term" value="P:DNA replication, synthesis of primer"/>
    <property type="evidence" value="ECO:0007669"/>
    <property type="project" value="UniProtKB-UniRule"/>
</dbReference>
<feature type="region of interest" description="Disordered" evidence="13">
    <location>
        <begin position="519"/>
        <end position="551"/>
    </location>
</feature>
<dbReference type="Gene3D" id="3.90.980.10">
    <property type="entry name" value="DNA primase, catalytic core, N-terminal domain"/>
    <property type="match status" value="1"/>
</dbReference>
<organism evidence="15 16">
    <name type="scientific">Saltatorellus ferox</name>
    <dbReference type="NCBI Taxonomy" id="2528018"/>
    <lineage>
        <taxon>Bacteria</taxon>
        <taxon>Pseudomonadati</taxon>
        <taxon>Planctomycetota</taxon>
        <taxon>Planctomycetia</taxon>
        <taxon>Planctomycetia incertae sedis</taxon>
        <taxon>Saltatorellus</taxon>
    </lineage>
</organism>
<dbReference type="Pfam" id="PF01807">
    <property type="entry name" value="Zn_ribbon_DnaG"/>
    <property type="match status" value="1"/>
</dbReference>
<dbReference type="EC" id="2.7.7.101" evidence="12"/>
<comment type="catalytic activity">
    <reaction evidence="12">
        <text>ssDNA + n NTP = ssDNA/pppN(pN)n-1 hybrid + (n-1) diphosphate.</text>
        <dbReference type="EC" id="2.7.7.101"/>
    </reaction>
</comment>
<dbReference type="InterPro" id="IPR050219">
    <property type="entry name" value="DnaG_primase"/>
</dbReference>
<dbReference type="SMART" id="SM00400">
    <property type="entry name" value="ZnF_CHCC"/>
    <property type="match status" value="1"/>
</dbReference>
<evidence type="ECO:0000256" key="10">
    <source>
        <dbReference type="ARBA" id="ARBA00023125"/>
    </source>
</evidence>
<evidence type="ECO:0000313" key="16">
    <source>
        <dbReference type="Proteomes" id="UP000320390"/>
    </source>
</evidence>
<dbReference type="GO" id="GO:1990077">
    <property type="term" value="C:primosome complex"/>
    <property type="evidence" value="ECO:0007669"/>
    <property type="project" value="UniProtKB-KW"/>
</dbReference>
<dbReference type="InterPro" id="IPR016136">
    <property type="entry name" value="DNA_helicase_N/primase_C"/>
</dbReference>
<name>A0A518ERW8_9BACT</name>
<comment type="function">
    <text evidence="12">RNA polymerase that catalyzes the synthesis of short RNA molecules used as primers for DNA polymerase during DNA replication.</text>
</comment>
<feature type="compositionally biased region" description="Polar residues" evidence="13">
    <location>
        <begin position="519"/>
        <end position="529"/>
    </location>
</feature>
<evidence type="ECO:0000256" key="9">
    <source>
        <dbReference type="ARBA" id="ARBA00022842"/>
    </source>
</evidence>
<keyword evidence="2 12" id="KW-0639">Primosome</keyword>
<evidence type="ECO:0000259" key="14">
    <source>
        <dbReference type="PROSITE" id="PS50880"/>
    </source>
</evidence>
<dbReference type="NCBIfam" id="TIGR01391">
    <property type="entry name" value="dnaG"/>
    <property type="match status" value="1"/>
</dbReference>
<keyword evidence="4 12" id="KW-0548">Nucleotidyltransferase</keyword>
<dbReference type="InterPro" id="IPR036977">
    <property type="entry name" value="DNA_primase_Znf_CHC2"/>
</dbReference>
<dbReference type="SUPFAM" id="SSF57783">
    <property type="entry name" value="Zinc beta-ribbon"/>
    <property type="match status" value="1"/>
</dbReference>
<dbReference type="Pfam" id="PF13155">
    <property type="entry name" value="Toprim_2"/>
    <property type="match status" value="1"/>
</dbReference>
<evidence type="ECO:0000256" key="13">
    <source>
        <dbReference type="SAM" id="MobiDB-lite"/>
    </source>
</evidence>
<dbReference type="SMART" id="SM00493">
    <property type="entry name" value="TOPRIM"/>
    <property type="match status" value="1"/>
</dbReference>
<feature type="compositionally biased region" description="Low complexity" evidence="13">
    <location>
        <begin position="433"/>
        <end position="454"/>
    </location>
</feature>
<keyword evidence="16" id="KW-1185">Reference proteome</keyword>
<keyword evidence="3 12" id="KW-0808">Transferase</keyword>
<dbReference type="InterPro" id="IPR013264">
    <property type="entry name" value="DNAG_N"/>
</dbReference>
<protein>
    <recommendedName>
        <fullName evidence="12">DNA primase</fullName>
        <ecNumber evidence="12">2.7.7.101</ecNumber>
    </recommendedName>
</protein>
<evidence type="ECO:0000256" key="4">
    <source>
        <dbReference type="ARBA" id="ARBA00022695"/>
    </source>
</evidence>
<evidence type="ECO:0000256" key="6">
    <source>
        <dbReference type="ARBA" id="ARBA00022723"/>
    </source>
</evidence>
<dbReference type="InterPro" id="IPR037068">
    <property type="entry name" value="DNA_primase_core_N_sf"/>
</dbReference>
<dbReference type="Gene3D" id="3.40.1360.10">
    <property type="match status" value="1"/>
</dbReference>
<dbReference type="Proteomes" id="UP000320390">
    <property type="component" value="Chromosome"/>
</dbReference>
<dbReference type="InterPro" id="IPR006171">
    <property type="entry name" value="TOPRIM_dom"/>
</dbReference>
<gene>
    <name evidence="12 15" type="primary">dnaG</name>
    <name evidence="15" type="ORF">Poly30_23570</name>
</gene>
<dbReference type="GO" id="GO:0005737">
    <property type="term" value="C:cytoplasm"/>
    <property type="evidence" value="ECO:0007669"/>
    <property type="project" value="TreeGrafter"/>
</dbReference>
<dbReference type="Gene3D" id="1.10.860.10">
    <property type="entry name" value="DNAb Helicase, Chain A"/>
    <property type="match status" value="1"/>
</dbReference>